<evidence type="ECO:0000256" key="4">
    <source>
        <dbReference type="ARBA" id="ARBA00012483"/>
    </source>
</evidence>
<comment type="caution">
    <text evidence="19">The sequence shown here is derived from an EMBL/GenBank/DDBJ whole genome shotgun (WGS) entry which is preliminary data.</text>
</comment>
<keyword evidence="10" id="KW-0833">Ubl conjugation pathway</keyword>
<evidence type="ECO:0000256" key="6">
    <source>
        <dbReference type="ARBA" id="ARBA00022692"/>
    </source>
</evidence>
<dbReference type="SUPFAM" id="SSF57850">
    <property type="entry name" value="RING/U-box"/>
    <property type="match status" value="1"/>
</dbReference>
<feature type="region of interest" description="Disordered" evidence="16">
    <location>
        <begin position="24"/>
        <end position="43"/>
    </location>
</feature>
<dbReference type="InterPro" id="IPR001841">
    <property type="entry name" value="Znf_RING"/>
</dbReference>
<evidence type="ECO:0000256" key="8">
    <source>
        <dbReference type="ARBA" id="ARBA00022729"/>
    </source>
</evidence>
<feature type="region of interest" description="Disordered" evidence="16">
    <location>
        <begin position="185"/>
        <end position="222"/>
    </location>
</feature>
<dbReference type="GO" id="GO:0061630">
    <property type="term" value="F:ubiquitin protein ligase activity"/>
    <property type="evidence" value="ECO:0007669"/>
    <property type="project" value="UniProtKB-EC"/>
</dbReference>
<evidence type="ECO:0000256" key="3">
    <source>
        <dbReference type="ARBA" id="ARBA00004906"/>
    </source>
</evidence>
<dbReference type="Proteomes" id="UP000231279">
    <property type="component" value="Unassembled WGS sequence"/>
</dbReference>
<evidence type="ECO:0000256" key="11">
    <source>
        <dbReference type="ARBA" id="ARBA00022833"/>
    </source>
</evidence>
<keyword evidence="11" id="KW-0862">Zinc</keyword>
<comment type="catalytic activity">
    <reaction evidence="1">
        <text>S-ubiquitinyl-[E2 ubiquitin-conjugating enzyme]-L-cysteine + [acceptor protein]-L-lysine = [E2 ubiquitin-conjugating enzyme]-L-cysteine + N(6)-ubiquitinyl-[acceptor protein]-L-lysine.</text>
        <dbReference type="EC" id="2.3.2.27"/>
    </reaction>
</comment>
<feature type="compositionally biased region" description="Basic and acidic residues" evidence="16">
    <location>
        <begin position="194"/>
        <end position="203"/>
    </location>
</feature>
<gene>
    <name evidence="19" type="ORF">CDL12_29193</name>
</gene>
<keyword evidence="12 17" id="KW-1133">Transmembrane helix</keyword>
<dbReference type="Gene3D" id="3.30.40.10">
    <property type="entry name" value="Zinc/RING finger domain, C3HC4 (zinc finger)"/>
    <property type="match status" value="1"/>
</dbReference>
<keyword evidence="9 15" id="KW-0863">Zinc-finger</keyword>
<feature type="compositionally biased region" description="Low complexity" evidence="16">
    <location>
        <begin position="390"/>
        <end position="402"/>
    </location>
</feature>
<comment type="similarity">
    <text evidence="14">Belongs to the RING-type zinc finger family. ATL subfamily.</text>
</comment>
<keyword evidence="6 17" id="KW-0812">Transmembrane</keyword>
<sequence>MTFFAEFSGLSALPTDVASLPSKIDDENGVDNSTAVPPTPLAAGESRNTPGIAVIVGMLTTLFSITFLLLLYVKHCKRGTNYGDSSRAFAPSRRNSGVDRKIIESLPMFRFSSLRGQKDGLECAVCLTKFEPDEVLRLLPKCKHAFHVECVDTWLDAHSTCPLCRYRVVAEDVLLVDSRSLYDHGDQVTPHGGDQGKENEATKPRVSSRHSSAGERGGSLEIIVENPEEDFRGRVSLDSWKSRRKTVSLNLRSKNGNEPGKDGQLSGNLGKRSKSSRKDGQLPVQGDKHRLEHRIIISGGGEDEKEDRRRRWSDVQAADLLYLRSEMLLGGGEEEVGSGRGVINGRSVSEITGVSRYRSNNGGREREEEGVVKRWLAWISQSKQNTPVNSASSAASSSSIVN</sequence>
<reference evidence="20" key="1">
    <citation type="journal article" date="2018" name="Gigascience">
        <title>Genome assembly of the Pink Ipe (Handroanthus impetiginosus, Bignoniaceae), a highly valued, ecologically keystone Neotropical timber forest tree.</title>
        <authorList>
            <person name="Silva-Junior O.B."/>
            <person name="Grattapaglia D."/>
            <person name="Novaes E."/>
            <person name="Collevatti R.G."/>
        </authorList>
    </citation>
    <scope>NUCLEOTIDE SEQUENCE [LARGE SCALE GENOMIC DNA]</scope>
    <source>
        <strain evidence="20">cv. UFG-1</strain>
    </source>
</reference>
<evidence type="ECO:0000256" key="17">
    <source>
        <dbReference type="SAM" id="Phobius"/>
    </source>
</evidence>
<organism evidence="19 20">
    <name type="scientific">Handroanthus impetiginosus</name>
    <dbReference type="NCBI Taxonomy" id="429701"/>
    <lineage>
        <taxon>Eukaryota</taxon>
        <taxon>Viridiplantae</taxon>
        <taxon>Streptophyta</taxon>
        <taxon>Embryophyta</taxon>
        <taxon>Tracheophyta</taxon>
        <taxon>Spermatophyta</taxon>
        <taxon>Magnoliopsida</taxon>
        <taxon>eudicotyledons</taxon>
        <taxon>Gunneridae</taxon>
        <taxon>Pentapetalae</taxon>
        <taxon>asterids</taxon>
        <taxon>lamiids</taxon>
        <taxon>Lamiales</taxon>
        <taxon>Bignoniaceae</taxon>
        <taxon>Crescentiina</taxon>
        <taxon>Tabebuia alliance</taxon>
        <taxon>Handroanthus</taxon>
    </lineage>
</organism>
<comment type="subcellular location">
    <subcellularLocation>
        <location evidence="2">Membrane</location>
        <topology evidence="2">Single-pass membrane protein</topology>
    </subcellularLocation>
</comment>
<keyword evidence="20" id="KW-1185">Reference proteome</keyword>
<evidence type="ECO:0000256" key="5">
    <source>
        <dbReference type="ARBA" id="ARBA00022679"/>
    </source>
</evidence>
<protein>
    <recommendedName>
        <fullName evidence="4">RING-type E3 ubiquitin transferase</fullName>
        <ecNumber evidence="4">2.3.2.27</ecNumber>
    </recommendedName>
</protein>
<dbReference type="InterPro" id="IPR013083">
    <property type="entry name" value="Znf_RING/FYVE/PHD"/>
</dbReference>
<evidence type="ECO:0000313" key="20">
    <source>
        <dbReference type="Proteomes" id="UP000231279"/>
    </source>
</evidence>
<evidence type="ECO:0000256" key="15">
    <source>
        <dbReference type="PROSITE-ProRule" id="PRU00175"/>
    </source>
</evidence>
<dbReference type="STRING" id="429701.A0A2G9FZL0"/>
<evidence type="ECO:0000256" key="16">
    <source>
        <dbReference type="SAM" id="MobiDB-lite"/>
    </source>
</evidence>
<dbReference type="GO" id="GO:0008270">
    <property type="term" value="F:zinc ion binding"/>
    <property type="evidence" value="ECO:0007669"/>
    <property type="project" value="UniProtKB-KW"/>
</dbReference>
<dbReference type="EC" id="2.3.2.27" evidence="4"/>
<dbReference type="CDD" id="cd16461">
    <property type="entry name" value="RING-H2_EL5-like"/>
    <property type="match status" value="1"/>
</dbReference>
<dbReference type="PANTHER" id="PTHR46539">
    <property type="entry name" value="E3 UBIQUITIN-PROTEIN LIGASE ATL42"/>
    <property type="match status" value="1"/>
</dbReference>
<evidence type="ECO:0000256" key="2">
    <source>
        <dbReference type="ARBA" id="ARBA00004167"/>
    </source>
</evidence>
<evidence type="ECO:0000313" key="19">
    <source>
        <dbReference type="EMBL" id="PIM98324.1"/>
    </source>
</evidence>
<feature type="transmembrane region" description="Helical" evidence="17">
    <location>
        <begin position="51"/>
        <end position="73"/>
    </location>
</feature>
<keyword evidence="5" id="KW-0808">Transferase</keyword>
<evidence type="ECO:0000256" key="7">
    <source>
        <dbReference type="ARBA" id="ARBA00022723"/>
    </source>
</evidence>
<keyword evidence="13 17" id="KW-0472">Membrane</keyword>
<keyword evidence="8" id="KW-0732">Signal</keyword>
<dbReference type="GO" id="GO:0016020">
    <property type="term" value="C:membrane"/>
    <property type="evidence" value="ECO:0007669"/>
    <property type="project" value="UniProtKB-SubCell"/>
</dbReference>
<proteinExistence type="inferred from homology"/>
<evidence type="ECO:0000256" key="14">
    <source>
        <dbReference type="ARBA" id="ARBA00024209"/>
    </source>
</evidence>
<feature type="region of interest" description="Disordered" evidence="16">
    <location>
        <begin position="383"/>
        <end position="402"/>
    </location>
</feature>
<dbReference type="PANTHER" id="PTHR46539:SF2">
    <property type="entry name" value="RING-H2 FINGER PROTEIN ATL43"/>
    <property type="match status" value="1"/>
</dbReference>
<comment type="pathway">
    <text evidence="3">Protein modification; protein ubiquitination.</text>
</comment>
<dbReference type="OrthoDB" id="8062037at2759"/>
<dbReference type="FunFam" id="3.30.40.10:FF:000285">
    <property type="entry name" value="RING-H2 finger protein ATL43"/>
    <property type="match status" value="1"/>
</dbReference>
<evidence type="ECO:0000256" key="9">
    <source>
        <dbReference type="ARBA" id="ARBA00022771"/>
    </source>
</evidence>
<feature type="domain" description="RING-type" evidence="18">
    <location>
        <begin position="123"/>
        <end position="165"/>
    </location>
</feature>
<dbReference type="EMBL" id="NKXS01008501">
    <property type="protein sequence ID" value="PIM98324.1"/>
    <property type="molecule type" value="Genomic_DNA"/>
</dbReference>
<feature type="region of interest" description="Disordered" evidence="16">
    <location>
        <begin position="248"/>
        <end position="287"/>
    </location>
</feature>
<dbReference type="AlphaFoldDB" id="A0A2G9FZL0"/>
<feature type="compositionally biased region" description="Basic and acidic residues" evidence="16">
    <location>
        <begin position="276"/>
        <end position="287"/>
    </location>
</feature>
<evidence type="ECO:0000256" key="1">
    <source>
        <dbReference type="ARBA" id="ARBA00000900"/>
    </source>
</evidence>
<keyword evidence="7" id="KW-0479">Metal-binding</keyword>
<evidence type="ECO:0000256" key="13">
    <source>
        <dbReference type="ARBA" id="ARBA00023136"/>
    </source>
</evidence>
<accession>A0A2G9FZL0</accession>
<dbReference type="PROSITE" id="PS50089">
    <property type="entry name" value="ZF_RING_2"/>
    <property type="match status" value="1"/>
</dbReference>
<evidence type="ECO:0000259" key="18">
    <source>
        <dbReference type="PROSITE" id="PS50089"/>
    </source>
</evidence>
<dbReference type="SMART" id="SM00184">
    <property type="entry name" value="RING"/>
    <property type="match status" value="1"/>
</dbReference>
<name>A0A2G9FZL0_9LAMI</name>
<evidence type="ECO:0000256" key="10">
    <source>
        <dbReference type="ARBA" id="ARBA00022786"/>
    </source>
</evidence>
<dbReference type="Pfam" id="PF13639">
    <property type="entry name" value="zf-RING_2"/>
    <property type="match status" value="1"/>
</dbReference>
<evidence type="ECO:0000256" key="12">
    <source>
        <dbReference type="ARBA" id="ARBA00022989"/>
    </source>
</evidence>